<accession>A0ABX5V881</accession>
<evidence type="ECO:0000259" key="3">
    <source>
        <dbReference type="PROSITE" id="PS51462"/>
    </source>
</evidence>
<dbReference type="GO" id="GO:0016787">
    <property type="term" value="F:hydrolase activity"/>
    <property type="evidence" value="ECO:0007669"/>
    <property type="project" value="UniProtKB-KW"/>
</dbReference>
<evidence type="ECO:0000256" key="1">
    <source>
        <dbReference type="ARBA" id="ARBA00022801"/>
    </source>
</evidence>
<keyword evidence="1 2" id="KW-0378">Hydrolase</keyword>
<dbReference type="InterPro" id="IPR020084">
    <property type="entry name" value="NUDIX_hydrolase_CS"/>
</dbReference>
<dbReference type="Gene3D" id="3.90.79.10">
    <property type="entry name" value="Nucleoside Triphosphate Pyrophosphohydrolase"/>
    <property type="match status" value="1"/>
</dbReference>
<gene>
    <name evidence="4" type="ORF">FE773_04655</name>
</gene>
<evidence type="ECO:0000256" key="2">
    <source>
        <dbReference type="RuleBase" id="RU003476"/>
    </source>
</evidence>
<name>A0ABX5V881_9BACT</name>
<dbReference type="PANTHER" id="PTHR43736">
    <property type="entry name" value="ADP-RIBOSE PYROPHOSPHATASE"/>
    <property type="match status" value="1"/>
</dbReference>
<dbReference type="InterPro" id="IPR020476">
    <property type="entry name" value="Nudix_hydrolase"/>
</dbReference>
<dbReference type="RefSeq" id="WP_138323265.1">
    <property type="nucleotide sequence ID" value="NZ_CP040463.1"/>
</dbReference>
<dbReference type="PRINTS" id="PR00502">
    <property type="entry name" value="NUDIXFAMILY"/>
</dbReference>
<feature type="domain" description="Nudix hydrolase" evidence="3">
    <location>
        <begin position="15"/>
        <end position="142"/>
    </location>
</feature>
<dbReference type="CDD" id="cd18873">
    <property type="entry name" value="NUDIX_NadM_like"/>
    <property type="match status" value="1"/>
</dbReference>
<proteinExistence type="inferred from homology"/>
<dbReference type="SUPFAM" id="SSF55811">
    <property type="entry name" value="Nudix"/>
    <property type="match status" value="1"/>
</dbReference>
<evidence type="ECO:0000313" key="5">
    <source>
        <dbReference type="Proteomes" id="UP000306825"/>
    </source>
</evidence>
<dbReference type="EMBL" id="CP040463">
    <property type="protein sequence ID" value="QCT94495.1"/>
    <property type="molecule type" value="Genomic_DNA"/>
</dbReference>
<protein>
    <submittedName>
        <fullName evidence="4">NUDIX hydrolase</fullName>
    </submittedName>
</protein>
<dbReference type="PANTHER" id="PTHR43736:SF1">
    <property type="entry name" value="DIHYDRONEOPTERIN TRIPHOSPHATE DIPHOSPHATASE"/>
    <property type="match status" value="1"/>
</dbReference>
<dbReference type="PROSITE" id="PS51462">
    <property type="entry name" value="NUDIX"/>
    <property type="match status" value="1"/>
</dbReference>
<reference evidence="4 5" key="1">
    <citation type="submission" date="2019-05" db="EMBL/GenBank/DDBJ databases">
        <title>A comparative analysis of the Nautiliaceae.</title>
        <authorList>
            <person name="Grosche A."/>
            <person name="Smedile F."/>
            <person name="Vetriani C."/>
        </authorList>
    </citation>
    <scope>NUCLEOTIDE SEQUENCE [LARGE SCALE GENOMIC DNA]</scope>
    <source>
        <strain evidence="4 5">TB-2</strain>
    </source>
</reference>
<dbReference type="PROSITE" id="PS00893">
    <property type="entry name" value="NUDIX_BOX"/>
    <property type="match status" value="1"/>
</dbReference>
<keyword evidence="5" id="KW-1185">Reference proteome</keyword>
<dbReference type="InterPro" id="IPR000086">
    <property type="entry name" value="NUDIX_hydrolase_dom"/>
</dbReference>
<dbReference type="Proteomes" id="UP000306825">
    <property type="component" value="Chromosome"/>
</dbReference>
<organism evidence="4 5">
    <name type="scientific">Caminibacter mediatlanticus TB-2</name>
    <dbReference type="NCBI Taxonomy" id="391592"/>
    <lineage>
        <taxon>Bacteria</taxon>
        <taxon>Pseudomonadati</taxon>
        <taxon>Campylobacterota</taxon>
        <taxon>Epsilonproteobacteria</taxon>
        <taxon>Nautiliales</taxon>
        <taxon>Nautiliaceae</taxon>
        <taxon>Caminibacter</taxon>
    </lineage>
</organism>
<evidence type="ECO:0000313" key="4">
    <source>
        <dbReference type="EMBL" id="QCT94495.1"/>
    </source>
</evidence>
<dbReference type="InterPro" id="IPR015797">
    <property type="entry name" value="NUDIX_hydrolase-like_dom_sf"/>
</dbReference>
<sequence length="143" mass="16318">MKNVKIPEWVKPTPFLTVDGIIRIFNPQFKGIVLIKRKNPPLGYALPGGFVDYGESVEDALTREMKEEVNLEIEVVKLLGIYSNPNRDPRLHTASCVFICNAYELPQAGDDAKEAFIFKLEEIPFEKLVFDHSKIISDYLKFS</sequence>
<comment type="similarity">
    <text evidence="2">Belongs to the Nudix hydrolase family.</text>
</comment>
<dbReference type="Pfam" id="PF00293">
    <property type="entry name" value="NUDIX"/>
    <property type="match status" value="1"/>
</dbReference>